<evidence type="ECO:0000256" key="3">
    <source>
        <dbReference type="ARBA" id="ARBA00022676"/>
    </source>
</evidence>
<dbReference type="SUPFAM" id="SSF53448">
    <property type="entry name" value="Nucleotide-diphospho-sugar transferases"/>
    <property type="match status" value="1"/>
</dbReference>
<dbReference type="EMBL" id="JAIBOA010000029">
    <property type="protein sequence ID" value="MBW8486996.1"/>
    <property type="molecule type" value="Genomic_DNA"/>
</dbReference>
<evidence type="ECO:0000256" key="5">
    <source>
        <dbReference type="SAM" id="MobiDB-lite"/>
    </source>
</evidence>
<keyword evidence="3" id="KW-0328">Glycosyltransferase</keyword>
<name>A0ABS7G2P1_9ACTN</name>
<reference evidence="7 8" key="1">
    <citation type="submission" date="2021-07" db="EMBL/GenBank/DDBJ databases">
        <title>Actinomadura sp. PM05-2 isolated from lichen.</title>
        <authorList>
            <person name="Somphong A."/>
            <person name="Phongsopitanun W."/>
            <person name="Tanasupawat S."/>
            <person name="Peongsungnone V."/>
        </authorList>
    </citation>
    <scope>NUCLEOTIDE SEQUENCE [LARGE SCALE GENOMIC DNA]</scope>
    <source>
        <strain evidence="7 8">PM05-2</strain>
    </source>
</reference>
<keyword evidence="4" id="KW-0808">Transferase</keyword>
<dbReference type="InterPro" id="IPR027791">
    <property type="entry name" value="Galactosyl_T_C"/>
</dbReference>
<dbReference type="PANTHER" id="PTHR43179">
    <property type="entry name" value="RHAMNOSYLTRANSFERASE WBBL"/>
    <property type="match status" value="1"/>
</dbReference>
<dbReference type="Proteomes" id="UP000774570">
    <property type="component" value="Unassembled WGS sequence"/>
</dbReference>
<evidence type="ECO:0000313" key="8">
    <source>
        <dbReference type="Proteomes" id="UP000774570"/>
    </source>
</evidence>
<proteinExistence type="inferred from homology"/>
<protein>
    <recommendedName>
        <fullName evidence="6">Galactosyltransferase C-terminal domain-containing protein</fullName>
    </recommendedName>
</protein>
<evidence type="ECO:0000256" key="1">
    <source>
        <dbReference type="ARBA" id="ARBA00004776"/>
    </source>
</evidence>
<dbReference type="RefSeq" id="WP_220170237.1">
    <property type="nucleotide sequence ID" value="NZ_JAIBOA010000029.1"/>
</dbReference>
<evidence type="ECO:0000313" key="7">
    <source>
        <dbReference type="EMBL" id="MBW8486996.1"/>
    </source>
</evidence>
<accession>A0ABS7G2P1</accession>
<dbReference type="Pfam" id="PF02709">
    <property type="entry name" value="Glyco_transf_7C"/>
    <property type="match status" value="1"/>
</dbReference>
<gene>
    <name evidence="7" type="ORF">K1Y72_31835</name>
</gene>
<feature type="region of interest" description="Disordered" evidence="5">
    <location>
        <begin position="267"/>
        <end position="291"/>
    </location>
</feature>
<comment type="similarity">
    <text evidence="2">Belongs to the glycosyltransferase 2 family.</text>
</comment>
<comment type="caution">
    <text evidence="7">The sequence shown here is derived from an EMBL/GenBank/DDBJ whole genome shotgun (WGS) entry which is preliminary data.</text>
</comment>
<evidence type="ECO:0000259" key="6">
    <source>
        <dbReference type="Pfam" id="PF02709"/>
    </source>
</evidence>
<comment type="pathway">
    <text evidence="1">Cell wall biogenesis; cell wall polysaccharide biosynthesis.</text>
</comment>
<organism evidence="7 8">
    <name type="scientific">Actinomadura parmotrematis</name>
    <dbReference type="NCBI Taxonomy" id="2864039"/>
    <lineage>
        <taxon>Bacteria</taxon>
        <taxon>Bacillati</taxon>
        <taxon>Actinomycetota</taxon>
        <taxon>Actinomycetes</taxon>
        <taxon>Streptosporangiales</taxon>
        <taxon>Thermomonosporaceae</taxon>
        <taxon>Actinomadura</taxon>
    </lineage>
</organism>
<keyword evidence="8" id="KW-1185">Reference proteome</keyword>
<evidence type="ECO:0000256" key="4">
    <source>
        <dbReference type="ARBA" id="ARBA00022679"/>
    </source>
</evidence>
<evidence type="ECO:0000256" key="2">
    <source>
        <dbReference type="ARBA" id="ARBA00006739"/>
    </source>
</evidence>
<dbReference type="PANTHER" id="PTHR43179:SF12">
    <property type="entry name" value="GALACTOFURANOSYLTRANSFERASE GLFT2"/>
    <property type="match status" value="1"/>
</dbReference>
<feature type="domain" description="Galactosyltransferase C-terminal" evidence="6">
    <location>
        <begin position="167"/>
        <end position="203"/>
    </location>
</feature>
<dbReference type="InterPro" id="IPR029044">
    <property type="entry name" value="Nucleotide-diphossugar_trans"/>
</dbReference>
<dbReference type="Gene3D" id="3.90.550.10">
    <property type="entry name" value="Spore Coat Polysaccharide Biosynthesis Protein SpsA, Chain A"/>
    <property type="match status" value="1"/>
</dbReference>
<feature type="compositionally biased region" description="Low complexity" evidence="5">
    <location>
        <begin position="280"/>
        <end position="291"/>
    </location>
</feature>
<sequence>MRTAVITLAAGRHAHLRRQQDGLAAGSRAPDAYVVVAMGDPGVAGAVAGRAPAADVVDVPAGEGGLPLAAARNAGARRALELGADLLVFLDVDCVPGAETIGRYGDVARRDVPALLCGTVAYLPPPGEGGYRLADLPGLAPPHPARPAPAPGEVLRDGDHDLFWSLSFALTARTWREIGGFCEEYTGYGGEDTDFAQTARARGVPLWWTGGAPAYHQHHPTSSPPVQHLDDILRNAAVFHRRWGRWPMGGWLRAFAERGLVARGPGGSWHRTGSAGGAAGTLPPAGSSSGR</sequence>